<evidence type="ECO:0008006" key="3">
    <source>
        <dbReference type="Google" id="ProtNLM"/>
    </source>
</evidence>
<gene>
    <name evidence="1" type="ORF">AVW16_06775</name>
</gene>
<name>A0A161SD38_9NEIS</name>
<reference evidence="2" key="1">
    <citation type="submission" date="2016-01" db="EMBL/GenBank/DDBJ databases">
        <title>Draft genome of Chromobacterium sp. F49.</title>
        <authorList>
            <person name="Hong K.W."/>
        </authorList>
    </citation>
    <scope>NUCLEOTIDE SEQUENCE [LARGE SCALE GENOMIC DNA]</scope>
    <source>
        <strain evidence="2">CN10</strain>
    </source>
</reference>
<dbReference type="Proteomes" id="UP000076625">
    <property type="component" value="Unassembled WGS sequence"/>
</dbReference>
<dbReference type="OrthoDB" id="2081253at2"/>
<comment type="caution">
    <text evidence="1">The sequence shown here is derived from an EMBL/GenBank/DDBJ whole genome shotgun (WGS) entry which is preliminary data.</text>
</comment>
<dbReference type="RefSeq" id="WP_066610320.1">
    <property type="nucleotide sequence ID" value="NZ_LQQU01000009.1"/>
</dbReference>
<evidence type="ECO:0000313" key="2">
    <source>
        <dbReference type="Proteomes" id="UP000076625"/>
    </source>
</evidence>
<dbReference type="EMBL" id="LQQU01000009">
    <property type="protein sequence ID" value="KZE34173.1"/>
    <property type="molecule type" value="Genomic_DNA"/>
</dbReference>
<proteinExistence type="predicted"/>
<dbReference type="NCBIfam" id="TIGR01635">
    <property type="entry name" value="tail_comp_S"/>
    <property type="match status" value="1"/>
</dbReference>
<accession>A0A161SD38</accession>
<keyword evidence="2" id="KW-1185">Reference proteome</keyword>
<evidence type="ECO:0000313" key="1">
    <source>
        <dbReference type="EMBL" id="KZE34173.1"/>
    </source>
</evidence>
<dbReference type="InterPro" id="IPR006522">
    <property type="entry name" value="Phage_virion_morphogenesis"/>
</dbReference>
<protein>
    <recommendedName>
        <fullName evidence="3">Phage morphogenesis protein</fullName>
    </recommendedName>
</protein>
<dbReference type="STRING" id="1452487.AVW16_06775"/>
<organism evidence="1 2">
    <name type="scientific">Crenobacter luteus</name>
    <dbReference type="NCBI Taxonomy" id="1452487"/>
    <lineage>
        <taxon>Bacteria</taxon>
        <taxon>Pseudomonadati</taxon>
        <taxon>Pseudomonadota</taxon>
        <taxon>Betaproteobacteria</taxon>
        <taxon>Neisseriales</taxon>
        <taxon>Neisseriaceae</taxon>
        <taxon>Crenobacter</taxon>
    </lineage>
</organism>
<dbReference type="AlphaFoldDB" id="A0A161SD38"/>
<sequence length="162" mass="17848">MIDIEIDSQAVLRALGRLEQAAVQRAPLMRDISEIMHTAVKENFEAEGRPRWLGMRPGGRDGRLLQDKGTLKGSISAASDNDHAVVGTDLKYAAIHQFGGKTRPHEIRPRNARALKFGGRYAKKVNHPGSDIPARPFLALTEQDADEIEAAVEDYLRRVLGG</sequence>
<dbReference type="Pfam" id="PF05069">
    <property type="entry name" value="Phage_tail_S"/>
    <property type="match status" value="1"/>
</dbReference>